<protein>
    <recommendedName>
        <fullName evidence="1">Bacteriophage phiJL001 Gp84 C-terminal domain-containing protein</fullName>
    </recommendedName>
</protein>
<keyword evidence="3" id="KW-1185">Reference proteome</keyword>
<proteinExistence type="predicted"/>
<dbReference type="InterPro" id="IPR018964">
    <property type="entry name" value="Phage_phiJL001_Gp84_C"/>
</dbReference>
<feature type="domain" description="Bacteriophage phiJL001 Gp84 C-terminal" evidence="1">
    <location>
        <begin position="195"/>
        <end position="278"/>
    </location>
</feature>
<dbReference type="OrthoDB" id="1633386at2"/>
<evidence type="ECO:0000313" key="2">
    <source>
        <dbReference type="EMBL" id="EDQ34302.1"/>
    </source>
</evidence>
<reference evidence="2 3" key="2">
    <citation type="submission" date="2012-06" db="EMBL/GenBank/DDBJ databases">
        <authorList>
            <person name="Fiebig A."/>
        </authorList>
    </citation>
    <scope>NUCLEOTIDE SEQUENCE [LARGE SCALE GENOMIC DNA]</scope>
    <source>
        <strain evidence="2 3">DFL-43</strain>
    </source>
</reference>
<reference evidence="2 3" key="1">
    <citation type="submission" date="2007-10" db="EMBL/GenBank/DDBJ databases">
        <authorList>
            <person name="Wagner-Dobler I."/>
            <person name="Ferriera S."/>
            <person name="Johnson J."/>
            <person name="Kravitz S."/>
            <person name="Beeson K."/>
            <person name="Sutton G."/>
            <person name="Rogers Y.-H."/>
            <person name="Friedman R."/>
            <person name="Frazier M."/>
            <person name="Venter J.C."/>
        </authorList>
    </citation>
    <scope>NUCLEOTIDE SEQUENCE [LARGE SCALE GENOMIC DNA]</scope>
    <source>
        <strain evidence="2 3">DFL-43</strain>
    </source>
</reference>
<dbReference type="EMBL" id="ABIA03000004">
    <property type="protein sequence ID" value="EDQ34302.1"/>
    <property type="molecule type" value="Genomic_DNA"/>
</dbReference>
<dbReference type="RefSeq" id="WP_007198745.1">
    <property type="nucleotide sequence ID" value="NZ_CM002917.1"/>
</dbReference>
<dbReference type="eggNOG" id="COG5449">
    <property type="taxonomic scope" value="Bacteria"/>
</dbReference>
<evidence type="ECO:0000259" key="1">
    <source>
        <dbReference type="Pfam" id="PF09356"/>
    </source>
</evidence>
<dbReference type="Pfam" id="PF09931">
    <property type="entry name" value="Phage_phiJL001_Gp84_N"/>
    <property type="match status" value="1"/>
</dbReference>
<name>A9D2Z3_HOEPD</name>
<sequence length="298" mass="31578">MKTVPPGLQALLDSGVTTLCTCWRIERLDGEVFGFTNHDRMLRFAGTGYQPETGFTPAETAASLGLAVDTAEIEGALSADVITDADIALGLWDNAHAEIWRVDWTDTANRVILRKGSLGEISRGTQSFFAEIRGLAHQLAQPGGRTFQRNCDAVVGDARCGVNLDQPAFKGTGAVSAVTDDRLISVSGLGGFAAGWFAQGLLTWTAGSNAGARSEVAGHRLGASGSVTIELWRRAERPIRIGDTFTVTAGCGKTWEICRAKFSNGANHRSFPHIPGNDAAYQTAKTGGVNDGGSFFND</sequence>
<dbReference type="Proteomes" id="UP000004291">
    <property type="component" value="Chromosome"/>
</dbReference>
<dbReference type="AlphaFoldDB" id="A9D2Z3"/>
<evidence type="ECO:0000313" key="3">
    <source>
        <dbReference type="Proteomes" id="UP000004291"/>
    </source>
</evidence>
<dbReference type="Pfam" id="PF09356">
    <property type="entry name" value="Phage_BR0599"/>
    <property type="match status" value="1"/>
</dbReference>
<dbReference type="InterPro" id="IPR011928">
    <property type="entry name" value="Phage_phiJL001_Gp84"/>
</dbReference>
<dbReference type="HOGENOM" id="CLU_080134_0_0_5"/>
<dbReference type="NCBIfam" id="TIGR02218">
    <property type="entry name" value="phg_TIGR02218"/>
    <property type="match status" value="1"/>
</dbReference>
<organism evidence="2 3">
    <name type="scientific">Hoeflea phototrophica (strain DSM 17068 / NCIMB 14078 / DFL-43)</name>
    <dbReference type="NCBI Taxonomy" id="411684"/>
    <lineage>
        <taxon>Bacteria</taxon>
        <taxon>Pseudomonadati</taxon>
        <taxon>Pseudomonadota</taxon>
        <taxon>Alphaproteobacteria</taxon>
        <taxon>Hyphomicrobiales</taxon>
        <taxon>Rhizobiaceae</taxon>
        <taxon>Hoeflea</taxon>
    </lineage>
</organism>
<gene>
    <name evidence="2" type="ORF">HPDFL43_14932</name>
</gene>
<comment type="caution">
    <text evidence="2">The sequence shown here is derived from an EMBL/GenBank/DDBJ whole genome shotgun (WGS) entry which is preliminary data.</text>
</comment>
<dbReference type="STRING" id="411684.HPDFL43_14932"/>
<accession>A9D2Z3</accession>